<comment type="caution">
    <text evidence="6">The sequence shown here is derived from an EMBL/GenBank/DDBJ whole genome shotgun (WGS) entry which is preliminary data.</text>
</comment>
<dbReference type="InterPro" id="IPR012678">
    <property type="entry name" value="Ribosomal_uL23/eL15/eS24_sf"/>
</dbReference>
<dbReference type="Proteomes" id="UP001180020">
    <property type="component" value="Unassembled WGS sequence"/>
</dbReference>
<evidence type="ECO:0000256" key="1">
    <source>
        <dbReference type="ARBA" id="ARBA00006700"/>
    </source>
</evidence>
<keyword evidence="3" id="KW-0687">Ribonucleoprotein</keyword>
<feature type="compositionally biased region" description="Gly residues" evidence="5">
    <location>
        <begin position="143"/>
        <end position="160"/>
    </location>
</feature>
<dbReference type="GO" id="GO:0005762">
    <property type="term" value="C:mitochondrial large ribosomal subunit"/>
    <property type="evidence" value="ECO:0007669"/>
    <property type="project" value="TreeGrafter"/>
</dbReference>
<dbReference type="PANTHER" id="PTHR12059:SF5">
    <property type="entry name" value="LARGE RIBOSOMAL SUBUNIT PROTEIN UL23M"/>
    <property type="match status" value="1"/>
</dbReference>
<protein>
    <recommendedName>
        <fullName evidence="4">Large ribosomal subunit protein uL23m</fullName>
    </recommendedName>
</protein>
<evidence type="ECO:0000313" key="7">
    <source>
        <dbReference type="Proteomes" id="UP001180020"/>
    </source>
</evidence>
<reference evidence="6" key="2">
    <citation type="submission" date="2023-06" db="EMBL/GenBank/DDBJ databases">
        <authorList>
            <person name="Ma L."/>
            <person name="Liu K.-W."/>
            <person name="Li Z."/>
            <person name="Hsiao Y.-Y."/>
            <person name="Qi Y."/>
            <person name="Fu T."/>
            <person name="Tang G."/>
            <person name="Zhang D."/>
            <person name="Sun W.-H."/>
            <person name="Liu D.-K."/>
            <person name="Li Y."/>
            <person name="Chen G.-Z."/>
            <person name="Liu X.-D."/>
            <person name="Liao X.-Y."/>
            <person name="Jiang Y.-T."/>
            <person name="Yu X."/>
            <person name="Hao Y."/>
            <person name="Huang J."/>
            <person name="Zhao X.-W."/>
            <person name="Ke S."/>
            <person name="Chen Y.-Y."/>
            <person name="Wu W.-L."/>
            <person name="Hsu J.-L."/>
            <person name="Lin Y.-F."/>
            <person name="Huang M.-D."/>
            <person name="Li C.-Y."/>
            <person name="Huang L."/>
            <person name="Wang Z.-W."/>
            <person name="Zhao X."/>
            <person name="Zhong W.-Y."/>
            <person name="Peng D.-H."/>
            <person name="Ahmad S."/>
            <person name="Lan S."/>
            <person name="Zhang J.-S."/>
            <person name="Tsai W.-C."/>
            <person name="Van De Peer Y."/>
            <person name="Liu Z.-J."/>
        </authorList>
    </citation>
    <scope>NUCLEOTIDE SEQUENCE</scope>
    <source>
        <strain evidence="6">CP</strain>
        <tissue evidence="6">Leaves</tissue>
    </source>
</reference>
<dbReference type="InterPro" id="IPR012677">
    <property type="entry name" value="Nucleotide-bd_a/b_plait_sf"/>
</dbReference>
<evidence type="ECO:0000256" key="2">
    <source>
        <dbReference type="ARBA" id="ARBA00022980"/>
    </source>
</evidence>
<dbReference type="EMBL" id="JAUJYO010000019">
    <property type="protein sequence ID" value="KAK1288376.1"/>
    <property type="molecule type" value="Genomic_DNA"/>
</dbReference>
<proteinExistence type="inferred from homology"/>
<accession>A0AAV9CIP0</accession>
<sequence length="178" mass="19933">MGSRVGGRVIHFLNLPIKLQMPKTLTNITEFSLKTIPSASKIEIKRVLETLYGFDVDEVRTLNMEGKKKQRGGILLAKPDYKKAYLVEEERRRIEERQVKRTTLVGEDGDKVAAPRQWLDGAFRRGYVGVRAEERGRWRKSFVGGGARRGGGGGGGGGEEGNARFPWSSMRDQRNRAG</sequence>
<reference evidence="6" key="1">
    <citation type="journal article" date="2023" name="Nat. Commun.">
        <title>Diploid and tetraploid genomes of Acorus and the evolution of monocots.</title>
        <authorList>
            <person name="Ma L."/>
            <person name="Liu K.W."/>
            <person name="Li Z."/>
            <person name="Hsiao Y.Y."/>
            <person name="Qi Y."/>
            <person name="Fu T."/>
            <person name="Tang G.D."/>
            <person name="Zhang D."/>
            <person name="Sun W.H."/>
            <person name="Liu D.K."/>
            <person name="Li Y."/>
            <person name="Chen G.Z."/>
            <person name="Liu X.D."/>
            <person name="Liao X.Y."/>
            <person name="Jiang Y.T."/>
            <person name="Yu X."/>
            <person name="Hao Y."/>
            <person name="Huang J."/>
            <person name="Zhao X.W."/>
            <person name="Ke S."/>
            <person name="Chen Y.Y."/>
            <person name="Wu W.L."/>
            <person name="Hsu J.L."/>
            <person name="Lin Y.F."/>
            <person name="Huang M.D."/>
            <person name="Li C.Y."/>
            <person name="Huang L."/>
            <person name="Wang Z.W."/>
            <person name="Zhao X."/>
            <person name="Zhong W.Y."/>
            <person name="Peng D.H."/>
            <person name="Ahmad S."/>
            <person name="Lan S."/>
            <person name="Zhang J.S."/>
            <person name="Tsai W.C."/>
            <person name="Van de Peer Y."/>
            <person name="Liu Z.J."/>
        </authorList>
    </citation>
    <scope>NUCLEOTIDE SEQUENCE</scope>
    <source>
        <strain evidence="6">CP</strain>
    </source>
</reference>
<comment type="similarity">
    <text evidence="1">Belongs to the universal ribosomal protein uL23 family.</text>
</comment>
<evidence type="ECO:0000313" key="6">
    <source>
        <dbReference type="EMBL" id="KAK1288376.1"/>
    </source>
</evidence>
<organism evidence="6 7">
    <name type="scientific">Acorus calamus</name>
    <name type="common">Sweet flag</name>
    <dbReference type="NCBI Taxonomy" id="4465"/>
    <lineage>
        <taxon>Eukaryota</taxon>
        <taxon>Viridiplantae</taxon>
        <taxon>Streptophyta</taxon>
        <taxon>Embryophyta</taxon>
        <taxon>Tracheophyta</taxon>
        <taxon>Spermatophyta</taxon>
        <taxon>Magnoliopsida</taxon>
        <taxon>Liliopsida</taxon>
        <taxon>Acoraceae</taxon>
        <taxon>Acorus</taxon>
    </lineage>
</organism>
<feature type="region of interest" description="Disordered" evidence="5">
    <location>
        <begin position="142"/>
        <end position="178"/>
    </location>
</feature>
<evidence type="ECO:0000256" key="5">
    <source>
        <dbReference type="SAM" id="MobiDB-lite"/>
    </source>
</evidence>
<dbReference type="Gene3D" id="3.30.70.330">
    <property type="match status" value="1"/>
</dbReference>
<dbReference type="InterPro" id="IPR013025">
    <property type="entry name" value="Ribosomal_uL23-like"/>
</dbReference>
<dbReference type="AlphaFoldDB" id="A0AAV9CIP0"/>
<dbReference type="SUPFAM" id="SSF54189">
    <property type="entry name" value="Ribosomal proteins S24e, L23 and L15e"/>
    <property type="match status" value="1"/>
</dbReference>
<name>A0AAV9CIP0_ACOCL</name>
<dbReference type="GO" id="GO:0032543">
    <property type="term" value="P:mitochondrial translation"/>
    <property type="evidence" value="ECO:0007669"/>
    <property type="project" value="TreeGrafter"/>
</dbReference>
<gene>
    <name evidence="6" type="ORF">QJS10_CPB19g01414</name>
</gene>
<keyword evidence="2" id="KW-0689">Ribosomal protein</keyword>
<evidence type="ECO:0000256" key="3">
    <source>
        <dbReference type="ARBA" id="ARBA00023274"/>
    </source>
</evidence>
<dbReference type="GO" id="GO:0003735">
    <property type="term" value="F:structural constituent of ribosome"/>
    <property type="evidence" value="ECO:0007669"/>
    <property type="project" value="InterPro"/>
</dbReference>
<dbReference type="PANTHER" id="PTHR12059">
    <property type="entry name" value="RIBOSOMAL PROTEIN L23-RELATED"/>
    <property type="match status" value="1"/>
</dbReference>
<dbReference type="Pfam" id="PF00276">
    <property type="entry name" value="Ribosomal_L23"/>
    <property type="match status" value="1"/>
</dbReference>
<evidence type="ECO:0000256" key="4">
    <source>
        <dbReference type="ARBA" id="ARBA00039977"/>
    </source>
</evidence>
<keyword evidence="7" id="KW-1185">Reference proteome</keyword>